<evidence type="ECO:0000313" key="2">
    <source>
        <dbReference type="Proteomes" id="UP001156882"/>
    </source>
</evidence>
<proteinExistence type="predicted"/>
<protein>
    <submittedName>
        <fullName evidence="1">Uncharacterized protein</fullName>
    </submittedName>
</protein>
<dbReference type="EMBL" id="BSPC01000008">
    <property type="protein sequence ID" value="GLS18049.1"/>
    <property type="molecule type" value="Genomic_DNA"/>
</dbReference>
<reference evidence="2" key="1">
    <citation type="journal article" date="2019" name="Int. J. Syst. Evol. Microbiol.">
        <title>The Global Catalogue of Microorganisms (GCM) 10K type strain sequencing project: providing services to taxonomists for standard genome sequencing and annotation.</title>
        <authorList>
            <consortium name="The Broad Institute Genomics Platform"/>
            <consortium name="The Broad Institute Genome Sequencing Center for Infectious Disease"/>
            <person name="Wu L."/>
            <person name="Ma J."/>
        </authorList>
    </citation>
    <scope>NUCLEOTIDE SEQUENCE [LARGE SCALE GENOMIC DNA]</scope>
    <source>
        <strain evidence="2">NBRC 101365</strain>
    </source>
</reference>
<sequence>MRQGRWRANRMIVSLSTHLLVTLCASCYPIGPLWEFARESPFEEAGPAI</sequence>
<comment type="caution">
    <text evidence="1">The sequence shown here is derived from an EMBL/GenBank/DDBJ whole genome shotgun (WGS) entry which is preliminary data.</text>
</comment>
<dbReference type="Proteomes" id="UP001156882">
    <property type="component" value="Unassembled WGS sequence"/>
</dbReference>
<name>A0ABQ6CE34_9HYPH</name>
<evidence type="ECO:0000313" key="1">
    <source>
        <dbReference type="EMBL" id="GLS18049.1"/>
    </source>
</evidence>
<accession>A0ABQ6CE34</accession>
<gene>
    <name evidence="1" type="ORF">GCM10007874_10650</name>
</gene>
<organism evidence="1 2">
    <name type="scientific">Labrys miyagiensis</name>
    <dbReference type="NCBI Taxonomy" id="346912"/>
    <lineage>
        <taxon>Bacteria</taxon>
        <taxon>Pseudomonadati</taxon>
        <taxon>Pseudomonadota</taxon>
        <taxon>Alphaproteobacteria</taxon>
        <taxon>Hyphomicrobiales</taxon>
        <taxon>Xanthobacteraceae</taxon>
        <taxon>Labrys</taxon>
    </lineage>
</organism>
<keyword evidence="2" id="KW-1185">Reference proteome</keyword>